<dbReference type="EMBL" id="CACRTV010000029">
    <property type="protein sequence ID" value="VYT87515.1"/>
    <property type="molecule type" value="Genomic_DNA"/>
</dbReference>
<dbReference type="AlphaFoldDB" id="A0A6N3A5E7"/>
<dbReference type="RefSeq" id="WP_156559507.1">
    <property type="nucleotide sequence ID" value="NZ_CACRTV010000029.1"/>
</dbReference>
<sequence>MKVLFVCTGNTCRSNMAEAVFNSLNTDDNITSNSAGISILPGSNVSKESAELIYRELKLDLKNKKAKQIENELLEESDLVLAMTKCERDYLIKYYKNYKNKIFTLSEYVGVEGEIKDPYGGTVSVYKNTYNQIRELVSLLLSKIKKD</sequence>
<dbReference type="SMART" id="SM00226">
    <property type="entry name" value="LMWPc"/>
    <property type="match status" value="1"/>
</dbReference>
<protein>
    <submittedName>
        <fullName evidence="2">Low molecular weight protein-tyrosine-phosphatase YwlE</fullName>
        <ecNumber evidence="2">3.1.3.48</ecNumber>
    </submittedName>
</protein>
<dbReference type="PANTHER" id="PTHR11717">
    <property type="entry name" value="LOW MOLECULAR WEIGHT PROTEIN TYROSINE PHOSPHATASE"/>
    <property type="match status" value="1"/>
</dbReference>
<dbReference type="Pfam" id="PF01451">
    <property type="entry name" value="LMWPc"/>
    <property type="match status" value="1"/>
</dbReference>
<dbReference type="PANTHER" id="PTHR11717:SF31">
    <property type="entry name" value="LOW MOLECULAR WEIGHT PROTEIN-TYROSINE-PHOSPHATASE ETP-RELATED"/>
    <property type="match status" value="1"/>
</dbReference>
<organism evidence="2">
    <name type="scientific">Clostridium paraputrificum</name>
    <dbReference type="NCBI Taxonomy" id="29363"/>
    <lineage>
        <taxon>Bacteria</taxon>
        <taxon>Bacillati</taxon>
        <taxon>Bacillota</taxon>
        <taxon>Clostridia</taxon>
        <taxon>Eubacteriales</taxon>
        <taxon>Clostridiaceae</taxon>
        <taxon>Clostridium</taxon>
    </lineage>
</organism>
<gene>
    <name evidence="2" type="primary">ywlE</name>
    <name evidence="2" type="ORF">CPLFYP93_00819</name>
</gene>
<reference evidence="2" key="1">
    <citation type="submission" date="2019-11" db="EMBL/GenBank/DDBJ databases">
        <authorList>
            <person name="Feng L."/>
        </authorList>
    </citation>
    <scope>NUCLEOTIDE SEQUENCE</scope>
    <source>
        <strain evidence="2">CParaputrificumLFYP93</strain>
    </source>
</reference>
<accession>A0A6N3A5E7</accession>
<evidence type="ECO:0000259" key="1">
    <source>
        <dbReference type="SMART" id="SM00226"/>
    </source>
</evidence>
<dbReference type="InterPro" id="IPR036196">
    <property type="entry name" value="Ptyr_pPase_sf"/>
</dbReference>
<dbReference type="InterPro" id="IPR023485">
    <property type="entry name" value="Ptyr_pPase"/>
</dbReference>
<dbReference type="InterPro" id="IPR050438">
    <property type="entry name" value="LMW_PTPase"/>
</dbReference>
<name>A0A6N3A5E7_9CLOT</name>
<keyword evidence="2" id="KW-0378">Hydrolase</keyword>
<dbReference type="GO" id="GO:0004725">
    <property type="term" value="F:protein tyrosine phosphatase activity"/>
    <property type="evidence" value="ECO:0007669"/>
    <property type="project" value="UniProtKB-EC"/>
</dbReference>
<dbReference type="SUPFAM" id="SSF52788">
    <property type="entry name" value="Phosphotyrosine protein phosphatases I"/>
    <property type="match status" value="1"/>
</dbReference>
<dbReference type="CDD" id="cd16344">
    <property type="entry name" value="LMWPAP"/>
    <property type="match status" value="1"/>
</dbReference>
<proteinExistence type="predicted"/>
<dbReference type="EC" id="3.1.3.48" evidence="2"/>
<evidence type="ECO:0000313" key="2">
    <source>
        <dbReference type="EMBL" id="VYT87515.1"/>
    </source>
</evidence>
<feature type="domain" description="Phosphotyrosine protein phosphatase I" evidence="1">
    <location>
        <begin position="1"/>
        <end position="143"/>
    </location>
</feature>
<dbReference type="Gene3D" id="3.40.50.2300">
    <property type="match status" value="1"/>
</dbReference>